<dbReference type="Gene3D" id="1.25.40.10">
    <property type="entry name" value="Tetratricopeptide repeat domain"/>
    <property type="match status" value="1"/>
</dbReference>
<reference evidence="4" key="1">
    <citation type="submission" date="2021-08" db="EMBL/GenBank/DDBJ databases">
        <title>WGS assembly of Ceratopteris richardii.</title>
        <authorList>
            <person name="Marchant D.B."/>
            <person name="Chen G."/>
            <person name="Jenkins J."/>
            <person name="Shu S."/>
            <person name="Leebens-Mack J."/>
            <person name="Grimwood J."/>
            <person name="Schmutz J."/>
            <person name="Soltis P."/>
            <person name="Soltis D."/>
            <person name="Chen Z.-H."/>
        </authorList>
    </citation>
    <scope>NUCLEOTIDE SEQUENCE</scope>
    <source>
        <strain evidence="4">Whitten #5841</strain>
        <tissue evidence="4">Leaf</tissue>
    </source>
</reference>
<dbReference type="PANTHER" id="PTHR48313:SF1">
    <property type="entry name" value="OUTER ENVELOPE PROTEIN 61"/>
    <property type="match status" value="1"/>
</dbReference>
<dbReference type="PROSITE" id="PS50005">
    <property type="entry name" value="TPR"/>
    <property type="match status" value="2"/>
</dbReference>
<evidence type="ECO:0008006" key="6">
    <source>
        <dbReference type="Google" id="ProtNLM"/>
    </source>
</evidence>
<dbReference type="InterPro" id="IPR011990">
    <property type="entry name" value="TPR-like_helical_dom_sf"/>
</dbReference>
<dbReference type="InterPro" id="IPR019734">
    <property type="entry name" value="TPR_rpt"/>
</dbReference>
<feature type="transmembrane region" description="Helical" evidence="3">
    <location>
        <begin position="492"/>
        <end position="514"/>
    </location>
</feature>
<dbReference type="Proteomes" id="UP000825935">
    <property type="component" value="Chromosome 6"/>
</dbReference>
<feature type="repeat" description="TPR" evidence="1">
    <location>
        <begin position="175"/>
        <end position="208"/>
    </location>
</feature>
<feature type="region of interest" description="Disordered" evidence="2">
    <location>
        <begin position="362"/>
        <end position="396"/>
    </location>
</feature>
<feature type="repeat" description="TPR" evidence="1">
    <location>
        <begin position="141"/>
        <end position="174"/>
    </location>
</feature>
<evidence type="ECO:0000313" key="4">
    <source>
        <dbReference type="EMBL" id="KAH7435619.1"/>
    </source>
</evidence>
<dbReference type="PANTHER" id="PTHR48313">
    <property type="entry name" value="TPR_REGION DOMAIN-CONTAINING PROTEIN"/>
    <property type="match status" value="1"/>
</dbReference>
<feature type="compositionally biased region" description="Basic and acidic residues" evidence="2">
    <location>
        <begin position="377"/>
        <end position="387"/>
    </location>
</feature>
<gene>
    <name evidence="4" type="ORF">KP509_06G072000</name>
</gene>
<keyword evidence="3" id="KW-0472">Membrane</keyword>
<dbReference type="OrthoDB" id="245563at2759"/>
<evidence type="ECO:0000313" key="5">
    <source>
        <dbReference type="Proteomes" id="UP000825935"/>
    </source>
</evidence>
<dbReference type="OMA" id="RWADKIQ"/>
<keyword evidence="5" id="KW-1185">Reference proteome</keyword>
<dbReference type="Pfam" id="PF14559">
    <property type="entry name" value="TPR_19"/>
    <property type="match status" value="1"/>
</dbReference>
<dbReference type="AlphaFoldDB" id="A0A8T2UU38"/>
<keyword evidence="1" id="KW-0802">TPR repeat</keyword>
<dbReference type="EMBL" id="CM035411">
    <property type="protein sequence ID" value="KAH7435619.1"/>
    <property type="molecule type" value="Genomic_DNA"/>
</dbReference>
<comment type="caution">
    <text evidence="4">The sequence shown here is derived from an EMBL/GenBank/DDBJ whole genome shotgun (WGS) entry which is preliminary data.</text>
</comment>
<evidence type="ECO:0000256" key="3">
    <source>
        <dbReference type="SAM" id="Phobius"/>
    </source>
</evidence>
<dbReference type="SMART" id="SM00028">
    <property type="entry name" value="TPR"/>
    <property type="match status" value="3"/>
</dbReference>
<feature type="compositionally biased region" description="Polar residues" evidence="2">
    <location>
        <begin position="362"/>
        <end position="376"/>
    </location>
</feature>
<dbReference type="SUPFAM" id="SSF48452">
    <property type="entry name" value="TPR-like"/>
    <property type="match status" value="1"/>
</dbReference>
<organism evidence="4 5">
    <name type="scientific">Ceratopteris richardii</name>
    <name type="common">Triangle waterfern</name>
    <dbReference type="NCBI Taxonomy" id="49495"/>
    <lineage>
        <taxon>Eukaryota</taxon>
        <taxon>Viridiplantae</taxon>
        <taxon>Streptophyta</taxon>
        <taxon>Embryophyta</taxon>
        <taxon>Tracheophyta</taxon>
        <taxon>Polypodiopsida</taxon>
        <taxon>Polypodiidae</taxon>
        <taxon>Polypodiales</taxon>
        <taxon>Pteridineae</taxon>
        <taxon>Pteridaceae</taxon>
        <taxon>Parkerioideae</taxon>
        <taxon>Ceratopteris</taxon>
    </lineage>
</organism>
<proteinExistence type="predicted"/>
<evidence type="ECO:0000256" key="2">
    <source>
        <dbReference type="SAM" id="MobiDB-lite"/>
    </source>
</evidence>
<evidence type="ECO:0000256" key="1">
    <source>
        <dbReference type="PROSITE-ProRule" id="PRU00339"/>
    </source>
</evidence>
<protein>
    <recommendedName>
        <fullName evidence="6">Outer envelope protein 61</fullName>
    </recommendedName>
</protein>
<accession>A0A8T2UU38</accession>
<sequence length="519" mass="57989">MDPEMIKLAQEQLSRIPPEQLMKIQQQMMSNPDLIRMASEGMNNIRADDFRVAAEQMKNIRPEEMAEMSSMLANASPEQIASMQMHADAQLMYELRGAQSLKDQGNDLHGKGMYKEAIEKYSRGKRNLVKVPTAEAAKLQLACSLNLMSCYLKTGEFQKAIEEGTEVLERDPKNLKALYRRGQAYRELGQLRQAFKDISKAAAVDPDDTHVKLVLRQIEEQLEIKEEGIEEGAPCSTVRNGLTIEEIIEEEIEAVSPQNSDTEKGKEEEMVQQSIEAGRHTSGFPDTSRFAETVDALKQNPEMIRSMHSMMSNMDPNHIAAMSGGQMTPEMVKLATDMIKHMSPEDMERMLNMMPGQNHNSTVIPPSQGSSSNSVMDRSKNSGKETLDSPGVLNYRTDQTFPTITPDMQEQMQQTMKNPAMKEMMTSMLRNMSPGTMAAMSEQMGYKLSKEEAERAQKALSSLSPDVIEKMMKWADRAQQATRAARRGKDFLLGKGGLALAIVFLIIAVLLNYFGVIGG</sequence>
<name>A0A8T2UU38_CERRI</name>
<keyword evidence="3" id="KW-0812">Transmembrane</keyword>
<keyword evidence="3" id="KW-1133">Transmembrane helix</keyword>